<dbReference type="Gramene" id="OGLUM03G09590.1">
    <property type="protein sequence ID" value="OGLUM03G09590.1"/>
    <property type="gene ID" value="OGLUM03G09590"/>
</dbReference>
<evidence type="ECO:0000313" key="1">
    <source>
        <dbReference type="EnsemblPlants" id="OGLUM03G09590.1"/>
    </source>
</evidence>
<organism evidence="1">
    <name type="scientific">Oryza glumipatula</name>
    <dbReference type="NCBI Taxonomy" id="40148"/>
    <lineage>
        <taxon>Eukaryota</taxon>
        <taxon>Viridiplantae</taxon>
        <taxon>Streptophyta</taxon>
        <taxon>Embryophyta</taxon>
        <taxon>Tracheophyta</taxon>
        <taxon>Spermatophyta</taxon>
        <taxon>Magnoliopsida</taxon>
        <taxon>Liliopsida</taxon>
        <taxon>Poales</taxon>
        <taxon>Poaceae</taxon>
        <taxon>BOP clade</taxon>
        <taxon>Oryzoideae</taxon>
        <taxon>Oryzeae</taxon>
        <taxon>Oryzinae</taxon>
        <taxon>Oryza</taxon>
    </lineage>
</organism>
<reference evidence="1" key="1">
    <citation type="submission" date="2015-04" db="UniProtKB">
        <authorList>
            <consortium name="EnsemblPlants"/>
        </authorList>
    </citation>
    <scope>IDENTIFICATION</scope>
</reference>
<evidence type="ECO:0000313" key="2">
    <source>
        <dbReference type="Proteomes" id="UP000026961"/>
    </source>
</evidence>
<proteinExistence type="predicted"/>
<dbReference type="AlphaFoldDB" id="A0A0D9Z4D3"/>
<name>A0A0D9Z4D3_9ORYZ</name>
<dbReference type="Proteomes" id="UP000026961">
    <property type="component" value="Chromosome 3"/>
</dbReference>
<sequence length="53" mass="6040">MRREILLRTGTREVLIRRRLLRCGPRGSNTRGRHAGLAKRAASCMHCGSPVRR</sequence>
<dbReference type="EnsemblPlants" id="OGLUM03G09590.1">
    <property type="protein sequence ID" value="OGLUM03G09590.1"/>
    <property type="gene ID" value="OGLUM03G09590"/>
</dbReference>
<protein>
    <submittedName>
        <fullName evidence="1">Uncharacterized protein</fullName>
    </submittedName>
</protein>
<accession>A0A0D9Z4D3</accession>
<reference evidence="1" key="2">
    <citation type="submission" date="2018-05" db="EMBL/GenBank/DDBJ databases">
        <title>OgluRS3 (Oryza glumaepatula Reference Sequence Version 3).</title>
        <authorList>
            <person name="Zhang J."/>
            <person name="Kudrna D."/>
            <person name="Lee S."/>
            <person name="Talag J."/>
            <person name="Welchert J."/>
            <person name="Wing R.A."/>
        </authorList>
    </citation>
    <scope>NUCLEOTIDE SEQUENCE [LARGE SCALE GENOMIC DNA]</scope>
</reference>
<dbReference type="HOGENOM" id="CLU_3071931_0_0_1"/>
<keyword evidence="2" id="KW-1185">Reference proteome</keyword>